<organism evidence="1 2">
    <name type="scientific">Cirrhinus molitorella</name>
    <name type="common">mud carp</name>
    <dbReference type="NCBI Taxonomy" id="172907"/>
    <lineage>
        <taxon>Eukaryota</taxon>
        <taxon>Metazoa</taxon>
        <taxon>Chordata</taxon>
        <taxon>Craniata</taxon>
        <taxon>Vertebrata</taxon>
        <taxon>Euteleostomi</taxon>
        <taxon>Actinopterygii</taxon>
        <taxon>Neopterygii</taxon>
        <taxon>Teleostei</taxon>
        <taxon>Ostariophysi</taxon>
        <taxon>Cypriniformes</taxon>
        <taxon>Cyprinidae</taxon>
        <taxon>Labeoninae</taxon>
        <taxon>Labeonini</taxon>
        <taxon>Cirrhinus</taxon>
    </lineage>
</organism>
<sequence>MAQQSLHGNAPMTTQKQIGDLFPMVQRQNEAASFVHQQRLSPLPAWNIPLFDGDPLQYISFMRAFEQRVKEKASKSECLYYLEQFTRGQPRELVRSCLYVTPELGYIKAKQLVQEHFGSKLLKMAMAYIEKAFSLAPIKHEDVNALQTYSLVL</sequence>
<evidence type="ECO:0000313" key="2">
    <source>
        <dbReference type="Proteomes" id="UP001558613"/>
    </source>
</evidence>
<dbReference type="PANTHER" id="PTHR47331">
    <property type="entry name" value="PHD-TYPE DOMAIN-CONTAINING PROTEIN"/>
    <property type="match status" value="1"/>
</dbReference>
<accession>A0ABR3NBW5</accession>
<name>A0ABR3NBW5_9TELE</name>
<dbReference type="PANTHER" id="PTHR47331:SF3">
    <property type="match status" value="1"/>
</dbReference>
<evidence type="ECO:0000313" key="1">
    <source>
        <dbReference type="EMBL" id="KAL1274359.1"/>
    </source>
</evidence>
<dbReference type="Proteomes" id="UP001558613">
    <property type="component" value="Unassembled WGS sequence"/>
</dbReference>
<proteinExistence type="predicted"/>
<keyword evidence="2" id="KW-1185">Reference proteome</keyword>
<gene>
    <name evidence="1" type="ORF">QQF64_027173</name>
</gene>
<protein>
    <submittedName>
        <fullName evidence="1">Uncharacterized protein</fullName>
    </submittedName>
</protein>
<reference evidence="1 2" key="1">
    <citation type="submission" date="2023-09" db="EMBL/GenBank/DDBJ databases">
        <authorList>
            <person name="Wang M."/>
        </authorList>
    </citation>
    <scope>NUCLEOTIDE SEQUENCE [LARGE SCALE GENOMIC DNA]</scope>
    <source>
        <strain evidence="1">GT-2023</strain>
        <tissue evidence="1">Liver</tissue>
    </source>
</reference>
<comment type="caution">
    <text evidence="1">The sequence shown here is derived from an EMBL/GenBank/DDBJ whole genome shotgun (WGS) entry which is preliminary data.</text>
</comment>
<dbReference type="EMBL" id="JAYMGO010000005">
    <property type="protein sequence ID" value="KAL1274359.1"/>
    <property type="molecule type" value="Genomic_DNA"/>
</dbReference>